<reference evidence="1 2" key="1">
    <citation type="journal article" date="2020" name="J Geophys Res Biogeosci">
        <title>Magnetotaxis as an Adaptation to Enable Bacterial Shuttling of Microbial Sulfur and Sulfur Cycling Across Aquatic Oxic#Anoxic Interfaces.</title>
        <authorList>
            <person name="Li J."/>
            <person name="Liu P."/>
            <person name="Wang J."/>
            <person name="Roberts A.P."/>
            <person name="Pan Y."/>
        </authorList>
    </citation>
    <scope>NUCLEOTIDE SEQUENCE [LARGE SCALE GENOMIC DNA]</scope>
    <source>
        <strain evidence="1 2">MYR-1_YQ</strain>
    </source>
</reference>
<evidence type="ECO:0000313" key="1">
    <source>
        <dbReference type="EMBL" id="MBV6343138.1"/>
    </source>
</evidence>
<protein>
    <submittedName>
        <fullName evidence="1">Uncharacterized protein</fullName>
    </submittedName>
</protein>
<sequence length="75" mass="8665">MPSDSRWQSRPCPRCKQPIHLIDTPVGLHLALLECLDGCTSRERFLANKDWLIIERGVMLPLGVNWRIQREMPLG</sequence>
<proteinExistence type="predicted"/>
<comment type="caution">
    <text evidence="1">The sequence shown here is derived from an EMBL/GenBank/DDBJ whole genome shotgun (WGS) entry which is preliminary data.</text>
</comment>
<dbReference type="EMBL" id="JABXWD010000458">
    <property type="protein sequence ID" value="MBV6343138.1"/>
    <property type="molecule type" value="Genomic_DNA"/>
</dbReference>
<keyword evidence="2" id="KW-1185">Reference proteome</keyword>
<name>A0ABS6S2R7_9BACT</name>
<dbReference type="RefSeq" id="WP_218253743.1">
    <property type="nucleotide sequence ID" value="NZ_JABXWD010000458.1"/>
</dbReference>
<accession>A0ABS6S2R7</accession>
<gene>
    <name evidence="1" type="ORF">HWQ67_16280</name>
</gene>
<organism evidence="1 2">
    <name type="scientific">Candidatus Magnetobacterium casense</name>
    <dbReference type="NCBI Taxonomy" id="1455061"/>
    <lineage>
        <taxon>Bacteria</taxon>
        <taxon>Pseudomonadati</taxon>
        <taxon>Nitrospirota</taxon>
        <taxon>Thermodesulfovibrionia</taxon>
        <taxon>Thermodesulfovibrionales</taxon>
        <taxon>Candidatus Magnetobacteriaceae</taxon>
        <taxon>Candidatus Magnetobacterium</taxon>
    </lineage>
</organism>
<dbReference type="Proteomes" id="UP001196980">
    <property type="component" value="Unassembled WGS sequence"/>
</dbReference>
<evidence type="ECO:0000313" key="2">
    <source>
        <dbReference type="Proteomes" id="UP001196980"/>
    </source>
</evidence>